<dbReference type="SUPFAM" id="SSF46689">
    <property type="entry name" value="Homeodomain-like"/>
    <property type="match status" value="1"/>
</dbReference>
<dbReference type="Gene3D" id="3.40.50.2300">
    <property type="match status" value="1"/>
</dbReference>
<dbReference type="RefSeq" id="WP_207701806.1">
    <property type="nucleotide sequence ID" value="NZ_JAFREL020000004.1"/>
</dbReference>
<dbReference type="Pfam" id="PF00158">
    <property type="entry name" value="Sigma54_activat"/>
    <property type="match status" value="1"/>
</dbReference>
<evidence type="ECO:0000313" key="9">
    <source>
        <dbReference type="Proteomes" id="UP000664357"/>
    </source>
</evidence>
<dbReference type="InterPro" id="IPR013767">
    <property type="entry name" value="PAS_fold"/>
</dbReference>
<dbReference type="Gene3D" id="3.40.50.300">
    <property type="entry name" value="P-loop containing nucleotide triphosphate hydrolases"/>
    <property type="match status" value="1"/>
</dbReference>
<keyword evidence="4" id="KW-0238">DNA-binding</keyword>
<dbReference type="PROSITE" id="PS00688">
    <property type="entry name" value="SIGMA54_INTERACT_3"/>
    <property type="match status" value="1"/>
</dbReference>
<keyword evidence="3" id="KW-0805">Transcription regulation</keyword>
<dbReference type="InterPro" id="IPR058031">
    <property type="entry name" value="AAA_lid_NorR"/>
</dbReference>
<dbReference type="EMBL" id="JAFREL020000004">
    <property type="protein sequence ID" value="MEO1772297.1"/>
    <property type="molecule type" value="Genomic_DNA"/>
</dbReference>
<keyword evidence="9" id="KW-1185">Reference proteome</keyword>
<dbReference type="Pfam" id="PF06506">
    <property type="entry name" value="PrpR_N"/>
    <property type="match status" value="1"/>
</dbReference>
<evidence type="ECO:0000256" key="4">
    <source>
        <dbReference type="ARBA" id="ARBA00023125"/>
    </source>
</evidence>
<reference evidence="8 9" key="1">
    <citation type="submission" date="2021-03" db="EMBL/GenBank/DDBJ databases">
        <authorList>
            <person name="Gilmore M.S."/>
            <person name="Schwartzman J."/>
            <person name="Van Tyne D."/>
            <person name="Martin M."/>
            <person name="Earl A.M."/>
            <person name="Manson A.L."/>
            <person name="Straub T."/>
            <person name="Salamzade R."/>
            <person name="Saavedra J."/>
            <person name="Lebreton F."/>
            <person name="Prichula J."/>
            <person name="Schaufler K."/>
            <person name="Gaca A."/>
            <person name="Sgardioli B."/>
            <person name="Wagenaar J."/>
            <person name="Strong T."/>
        </authorList>
    </citation>
    <scope>NUCLEOTIDE SEQUENCE [LARGE SCALE GENOMIC DNA]</scope>
    <source>
        <strain evidence="8 9">665A</strain>
    </source>
</reference>
<evidence type="ECO:0000256" key="1">
    <source>
        <dbReference type="ARBA" id="ARBA00022741"/>
    </source>
</evidence>
<protein>
    <submittedName>
        <fullName evidence="8">Uncharacterized protein</fullName>
    </submittedName>
</protein>
<dbReference type="CDD" id="cd00009">
    <property type="entry name" value="AAA"/>
    <property type="match status" value="1"/>
</dbReference>
<keyword evidence="2" id="KW-0067">ATP-binding</keyword>
<dbReference type="Gene3D" id="1.10.10.60">
    <property type="entry name" value="Homeodomain-like"/>
    <property type="match status" value="1"/>
</dbReference>
<dbReference type="InterPro" id="IPR002197">
    <property type="entry name" value="HTH_Fis"/>
</dbReference>
<evidence type="ECO:0000259" key="6">
    <source>
        <dbReference type="PROSITE" id="PS50045"/>
    </source>
</evidence>
<sequence length="621" mass="70135">MKNENIVIVSPSKSFTNQAVHVMEELKLHFPILHASGGNYFENIQQMVENNQVYAIITRGYNVQFLREKLSIPIVDVRYTFEDIYHSFQHALQFSKKVAFISTDVAHDRAKTFQAMTNHSMTIPKVNSLQEIPISVQKLINEGIEVFIGGRATEAAAKTFGAHSVDILVEESSIKTALTEAIHLVQLAKEKQRNQSFIDAILETTENGLIAVSLDAEITFVNQKARSYFGEELDTFVRTTLMNLILEATESNYNLINQLVTVHHQNFILNISPITIDFETTGYLASLEKLDELQVKEGDVRNKLSVKINAARRSFDDLIGSSSTLQQTIQIAKKYARTESVVLINGESGTGKELFAQSLHNESLRKNEPFIAINCAALSESVLESELFGYVKGAFTGAANDGKAGLFEAAHKGTIFLDEIGEISLSFQAKLLRVLQEKEVTRIGDTKSIPVDVRIISATNRNLIKMVEQGDFREDLYYRLDVLNLKIPPLRERRSDIKELVLYFLNKTKKPLKISSSAIQLLTAYEFPGNIRQLENIVERLIVLCENATIDDKLTRTIIASEPQLKKQIEFFPSSTSLPEAERELITRTLIRFNNNKTLTAKELQISKSTLWRKIKLYQLE</sequence>
<dbReference type="PANTHER" id="PTHR32071">
    <property type="entry name" value="TRANSCRIPTIONAL REGULATORY PROTEIN"/>
    <property type="match status" value="1"/>
</dbReference>
<dbReference type="InterPro" id="IPR000014">
    <property type="entry name" value="PAS"/>
</dbReference>
<evidence type="ECO:0000313" key="8">
    <source>
        <dbReference type="EMBL" id="MEO1772297.1"/>
    </source>
</evidence>
<dbReference type="InterPro" id="IPR027417">
    <property type="entry name" value="P-loop_NTPase"/>
</dbReference>
<name>A0ABV0EYF6_9ENTE</name>
<dbReference type="Pfam" id="PF00989">
    <property type="entry name" value="PAS"/>
    <property type="match status" value="1"/>
</dbReference>
<dbReference type="SMART" id="SM00382">
    <property type="entry name" value="AAA"/>
    <property type="match status" value="1"/>
</dbReference>
<feature type="domain" description="PAS" evidence="7">
    <location>
        <begin position="194"/>
        <end position="230"/>
    </location>
</feature>
<keyword evidence="5" id="KW-0804">Transcription</keyword>
<dbReference type="PROSITE" id="PS00676">
    <property type="entry name" value="SIGMA54_INTERACT_2"/>
    <property type="match status" value="1"/>
</dbReference>
<dbReference type="Gene3D" id="3.30.450.20">
    <property type="entry name" value="PAS domain"/>
    <property type="match status" value="1"/>
</dbReference>
<comment type="caution">
    <text evidence="8">The sequence shown here is derived from an EMBL/GenBank/DDBJ whole genome shotgun (WGS) entry which is preliminary data.</text>
</comment>
<dbReference type="Proteomes" id="UP000664357">
    <property type="component" value="Unassembled WGS sequence"/>
</dbReference>
<dbReference type="PROSITE" id="PS00675">
    <property type="entry name" value="SIGMA54_INTERACT_1"/>
    <property type="match status" value="1"/>
</dbReference>
<organism evidence="8 9">
    <name type="scientific">Candidatus Enterococcus ferrettii</name>
    <dbReference type="NCBI Taxonomy" id="2815324"/>
    <lineage>
        <taxon>Bacteria</taxon>
        <taxon>Bacillati</taxon>
        <taxon>Bacillota</taxon>
        <taxon>Bacilli</taxon>
        <taxon>Lactobacillales</taxon>
        <taxon>Enterococcaceae</taxon>
        <taxon>Enterococcus</taxon>
    </lineage>
</organism>
<proteinExistence type="predicted"/>
<reference evidence="8 9" key="2">
    <citation type="submission" date="2024-02" db="EMBL/GenBank/DDBJ databases">
        <title>The Genome Sequence of Enterococcus sp. DIV0159.</title>
        <authorList>
            <person name="Earl A."/>
            <person name="Manson A."/>
            <person name="Gilmore M."/>
            <person name="Sanders J."/>
            <person name="Shea T."/>
            <person name="Howe W."/>
            <person name="Livny J."/>
            <person name="Cuomo C."/>
            <person name="Neafsey D."/>
            <person name="Birren B."/>
        </authorList>
    </citation>
    <scope>NUCLEOTIDE SEQUENCE [LARGE SCALE GENOMIC DNA]</scope>
    <source>
        <strain evidence="8 9">665A</strain>
    </source>
</reference>
<keyword evidence="1" id="KW-0547">Nucleotide-binding</keyword>
<dbReference type="PANTHER" id="PTHR32071:SF57">
    <property type="entry name" value="C4-DICARBOXYLATE TRANSPORT TRANSCRIPTIONAL REGULATORY PROTEIN DCTD"/>
    <property type="match status" value="1"/>
</dbReference>
<dbReference type="SUPFAM" id="SSF52540">
    <property type="entry name" value="P-loop containing nucleoside triphosphate hydrolases"/>
    <property type="match status" value="1"/>
</dbReference>
<accession>A0ABV0EYF6</accession>
<dbReference type="InterPro" id="IPR002078">
    <property type="entry name" value="Sigma_54_int"/>
</dbReference>
<evidence type="ECO:0000259" key="7">
    <source>
        <dbReference type="PROSITE" id="PS50112"/>
    </source>
</evidence>
<dbReference type="InterPro" id="IPR025662">
    <property type="entry name" value="Sigma_54_int_dom_ATP-bd_1"/>
</dbReference>
<dbReference type="Pfam" id="PF02954">
    <property type="entry name" value="HTH_8"/>
    <property type="match status" value="1"/>
</dbReference>
<dbReference type="PROSITE" id="PS50112">
    <property type="entry name" value="PAS"/>
    <property type="match status" value="1"/>
</dbReference>
<dbReference type="Gene3D" id="1.10.8.60">
    <property type="match status" value="1"/>
</dbReference>
<feature type="domain" description="Sigma-54 factor interaction" evidence="6">
    <location>
        <begin position="318"/>
        <end position="543"/>
    </location>
</feature>
<dbReference type="SUPFAM" id="SSF55785">
    <property type="entry name" value="PYP-like sensor domain (PAS domain)"/>
    <property type="match status" value="1"/>
</dbReference>
<dbReference type="InterPro" id="IPR025943">
    <property type="entry name" value="Sigma_54_int_dom_ATP-bd_2"/>
</dbReference>
<dbReference type="Gene3D" id="3.40.50.10660">
    <property type="entry name" value="PrpR receptor domain-like"/>
    <property type="match status" value="1"/>
</dbReference>
<dbReference type="SUPFAM" id="SSF159800">
    <property type="entry name" value="PrpR receptor domain-like"/>
    <property type="match status" value="1"/>
</dbReference>
<dbReference type="PROSITE" id="PS50045">
    <property type="entry name" value="SIGMA54_INTERACT_4"/>
    <property type="match status" value="1"/>
</dbReference>
<dbReference type="InterPro" id="IPR035965">
    <property type="entry name" value="PAS-like_dom_sf"/>
</dbReference>
<evidence type="ECO:0000256" key="2">
    <source>
        <dbReference type="ARBA" id="ARBA00022840"/>
    </source>
</evidence>
<dbReference type="InterPro" id="IPR010524">
    <property type="entry name" value="Sig_transdc_resp-reg_PrpR_N"/>
</dbReference>
<dbReference type="InterPro" id="IPR009057">
    <property type="entry name" value="Homeodomain-like_sf"/>
</dbReference>
<dbReference type="InterPro" id="IPR003593">
    <property type="entry name" value="AAA+_ATPase"/>
</dbReference>
<evidence type="ECO:0000256" key="3">
    <source>
        <dbReference type="ARBA" id="ARBA00023015"/>
    </source>
</evidence>
<dbReference type="Pfam" id="PF25601">
    <property type="entry name" value="AAA_lid_14"/>
    <property type="match status" value="1"/>
</dbReference>
<dbReference type="InterPro" id="IPR025944">
    <property type="entry name" value="Sigma_54_int_dom_CS"/>
</dbReference>
<gene>
    <name evidence="8" type="ORF">JZO67_004279</name>
</gene>
<evidence type="ECO:0000256" key="5">
    <source>
        <dbReference type="ARBA" id="ARBA00023163"/>
    </source>
</evidence>